<gene>
    <name evidence="2" type="ORF">HCN58_21780</name>
</gene>
<accession>A0A7Y4GUG0</accession>
<comment type="caution">
    <text evidence="2">The sequence shown here is derived from an EMBL/GenBank/DDBJ whole genome shotgun (WGS) entry which is preliminary data.</text>
</comment>
<organism evidence="2 3">
    <name type="scientific">Bradyrhizobium australiense</name>
    <dbReference type="NCBI Taxonomy" id="2721161"/>
    <lineage>
        <taxon>Bacteria</taxon>
        <taxon>Pseudomonadati</taxon>
        <taxon>Pseudomonadota</taxon>
        <taxon>Alphaproteobacteria</taxon>
        <taxon>Hyphomicrobiales</taxon>
        <taxon>Nitrobacteraceae</taxon>
        <taxon>Bradyrhizobium</taxon>
    </lineage>
</organism>
<name>A0A7Y4GUG0_9BRAD</name>
<keyword evidence="2" id="KW-0808">Transferase</keyword>
<proteinExistence type="predicted"/>
<dbReference type="SUPFAM" id="SSF55729">
    <property type="entry name" value="Acyl-CoA N-acyltransferases (Nat)"/>
    <property type="match status" value="1"/>
</dbReference>
<dbReference type="RefSeq" id="WP_171581436.1">
    <property type="nucleotide sequence ID" value="NZ_JAAVLX010000007.1"/>
</dbReference>
<dbReference type="AlphaFoldDB" id="A0A7Y4GUG0"/>
<dbReference type="Pfam" id="PF00583">
    <property type="entry name" value="Acetyltransf_1"/>
    <property type="match status" value="1"/>
</dbReference>
<dbReference type="InterPro" id="IPR016181">
    <property type="entry name" value="Acyl_CoA_acyltransferase"/>
</dbReference>
<dbReference type="InterPro" id="IPR000182">
    <property type="entry name" value="GNAT_dom"/>
</dbReference>
<keyword evidence="3" id="KW-1185">Reference proteome</keyword>
<dbReference type="Proteomes" id="UP000544122">
    <property type="component" value="Unassembled WGS sequence"/>
</dbReference>
<evidence type="ECO:0000313" key="3">
    <source>
        <dbReference type="Proteomes" id="UP000544122"/>
    </source>
</evidence>
<reference evidence="2 3" key="1">
    <citation type="submission" date="2020-03" db="EMBL/GenBank/DDBJ databases">
        <title>Bradyrhizobium diversity isolated from nodules of Indigofera sp.</title>
        <authorList>
            <person name="Klepa M."/>
            <person name="Helene L."/>
            <person name="Hungria M."/>
        </authorList>
    </citation>
    <scope>NUCLEOTIDE SEQUENCE [LARGE SCALE GENOMIC DNA]</scope>
    <source>
        <strain evidence="2 3">WSM 1791</strain>
    </source>
</reference>
<sequence>MSVVCRPARVQDLEFADALVVSSINDLTERHGFGQMAVSSPPKFQLFSMEDDPDGLWVAEEGERILGFAWSWVCGNLWFLAQLFVSPDRQGRSIGNELIKRTLEHAEKSGASNRVLITFSFNTVSQGLYIRHGLLPRIPIYSVSVSREHLIGRLRGQQLDFAPLEEEASTLRRLAQADERVVGVSREKHHRYLINDNGTRGFNLYDRSDWVGYAYVDAGGHIGPLAVMESHAVAPAFRTVLHLAAESGSSRVSAFLPGASEAALNTAMEHGMRIEFPMLLMSSREFGNWVQYLPRNPGFM</sequence>
<dbReference type="Gene3D" id="3.40.630.30">
    <property type="match status" value="1"/>
</dbReference>
<dbReference type="CDD" id="cd04301">
    <property type="entry name" value="NAT_SF"/>
    <property type="match status" value="1"/>
</dbReference>
<dbReference type="GO" id="GO:0016747">
    <property type="term" value="F:acyltransferase activity, transferring groups other than amino-acyl groups"/>
    <property type="evidence" value="ECO:0007669"/>
    <property type="project" value="InterPro"/>
</dbReference>
<evidence type="ECO:0000313" key="2">
    <source>
        <dbReference type="EMBL" id="NOJ42189.1"/>
    </source>
</evidence>
<dbReference type="EMBL" id="JAAVLX010000007">
    <property type="protein sequence ID" value="NOJ42189.1"/>
    <property type="molecule type" value="Genomic_DNA"/>
</dbReference>
<dbReference type="PROSITE" id="PS51186">
    <property type="entry name" value="GNAT"/>
    <property type="match status" value="1"/>
</dbReference>
<feature type="domain" description="N-acetyltransferase" evidence="1">
    <location>
        <begin position="3"/>
        <end position="157"/>
    </location>
</feature>
<protein>
    <submittedName>
        <fullName evidence="2">GNAT family N-acetyltransferase</fullName>
    </submittedName>
</protein>
<evidence type="ECO:0000259" key="1">
    <source>
        <dbReference type="PROSITE" id="PS51186"/>
    </source>
</evidence>
<dbReference type="Gene3D" id="3.40.630.90">
    <property type="match status" value="1"/>
</dbReference>